<comment type="pathway">
    <text evidence="2">Protein modification; protein ubiquitination.</text>
</comment>
<feature type="domain" description="RING-type" evidence="17">
    <location>
        <begin position="264"/>
        <end position="318"/>
    </location>
</feature>
<organism evidence="18 21">
    <name type="scientific">Ogataea haglerorum</name>
    <dbReference type="NCBI Taxonomy" id="1937702"/>
    <lineage>
        <taxon>Eukaryota</taxon>
        <taxon>Fungi</taxon>
        <taxon>Dikarya</taxon>
        <taxon>Ascomycota</taxon>
        <taxon>Saccharomycotina</taxon>
        <taxon>Pichiomycetes</taxon>
        <taxon>Pichiales</taxon>
        <taxon>Pichiaceae</taxon>
        <taxon>Ogataea</taxon>
    </lineage>
</organism>
<evidence type="ECO:0000256" key="9">
    <source>
        <dbReference type="ARBA" id="ARBA00022786"/>
    </source>
</evidence>
<dbReference type="PROSITE" id="PS00518">
    <property type="entry name" value="ZF_RING_1"/>
    <property type="match status" value="1"/>
</dbReference>
<feature type="compositionally biased region" description="Acidic residues" evidence="16">
    <location>
        <begin position="331"/>
        <end position="341"/>
    </location>
</feature>
<feature type="region of interest" description="Disordered" evidence="16">
    <location>
        <begin position="331"/>
        <end position="371"/>
    </location>
</feature>
<keyword evidence="6" id="KW-0812">Transmembrane</keyword>
<keyword evidence="11" id="KW-0653">Protein transport</keyword>
<keyword evidence="20" id="KW-1185">Reference proteome</keyword>
<dbReference type="Proteomes" id="UP000738402">
    <property type="component" value="Unassembled WGS sequence"/>
</dbReference>
<evidence type="ECO:0000256" key="11">
    <source>
        <dbReference type="ARBA" id="ARBA00022927"/>
    </source>
</evidence>
<evidence type="ECO:0000256" key="4">
    <source>
        <dbReference type="ARBA" id="ARBA00022448"/>
    </source>
</evidence>
<evidence type="ECO:0000259" key="17">
    <source>
        <dbReference type="PROSITE" id="PS50089"/>
    </source>
</evidence>
<evidence type="ECO:0000256" key="2">
    <source>
        <dbReference type="ARBA" id="ARBA00004906"/>
    </source>
</evidence>
<evidence type="ECO:0000256" key="15">
    <source>
        <dbReference type="PROSITE-ProRule" id="PRU00175"/>
    </source>
</evidence>
<reference evidence="18 20" key="1">
    <citation type="journal article" date="2021" name="G3 (Bethesda)">
        <title>Genomic diversity, chromosomal rearrangements, and interspecies hybridization in the ogataea polymorpha species complex.</title>
        <authorList>
            <person name="Hanson S.J."/>
            <person name="Cinneide E.O."/>
            <person name="Salzberg L.I."/>
            <person name="Wolfe K.H."/>
            <person name="McGowan J."/>
            <person name="Fitzpatrick D.A."/>
            <person name="Matlin K."/>
        </authorList>
    </citation>
    <scope>NUCLEOTIDE SEQUENCE</scope>
    <source>
        <strain evidence="19">81-436-3</strain>
        <strain evidence="18">83-405-1</strain>
    </source>
</reference>
<dbReference type="Pfam" id="PF04757">
    <property type="entry name" value="Pex2_Pex12"/>
    <property type="match status" value="1"/>
</dbReference>
<evidence type="ECO:0000256" key="7">
    <source>
        <dbReference type="ARBA" id="ARBA00022723"/>
    </source>
</evidence>
<evidence type="ECO:0000313" key="18">
    <source>
        <dbReference type="EMBL" id="KAG7728565.1"/>
    </source>
</evidence>
<comment type="subcellular location">
    <subcellularLocation>
        <location evidence="1">Peroxisome membrane</location>
        <topology evidence="1">Multi-pass membrane protein</topology>
    </subcellularLocation>
</comment>
<evidence type="ECO:0000313" key="19">
    <source>
        <dbReference type="EMBL" id="KAG7768160.1"/>
    </source>
</evidence>
<dbReference type="SMART" id="SM00184">
    <property type="entry name" value="RING"/>
    <property type="match status" value="1"/>
</dbReference>
<dbReference type="GO" id="GO:0016567">
    <property type="term" value="P:protein ubiquitination"/>
    <property type="evidence" value="ECO:0007669"/>
    <property type="project" value="UniProtKB-ARBA"/>
</dbReference>
<dbReference type="Pfam" id="PF13445">
    <property type="entry name" value="zf-RING_UBOX"/>
    <property type="match status" value="1"/>
</dbReference>
<keyword evidence="4" id="KW-0813">Transport</keyword>
<comment type="caution">
    <text evidence="18">The sequence shown here is derived from an EMBL/GenBank/DDBJ whole genome shotgun (WGS) entry which is preliminary data.</text>
</comment>
<dbReference type="SUPFAM" id="SSF57850">
    <property type="entry name" value="RING/U-box"/>
    <property type="match status" value="1"/>
</dbReference>
<dbReference type="Proteomes" id="UP000697297">
    <property type="component" value="Unassembled WGS sequence"/>
</dbReference>
<evidence type="ECO:0000313" key="21">
    <source>
        <dbReference type="Proteomes" id="UP000738402"/>
    </source>
</evidence>
<dbReference type="EMBL" id="JAHLUN010000002">
    <property type="protein sequence ID" value="KAG7768160.1"/>
    <property type="molecule type" value="Genomic_DNA"/>
</dbReference>
<keyword evidence="7" id="KW-0479">Metal-binding</keyword>
<evidence type="ECO:0000256" key="13">
    <source>
        <dbReference type="ARBA" id="ARBA00023136"/>
    </source>
</evidence>
<feature type="compositionally biased region" description="Low complexity" evidence="16">
    <location>
        <begin position="342"/>
        <end position="361"/>
    </location>
</feature>
<keyword evidence="10" id="KW-0862">Zinc</keyword>
<sequence>MFPLVNPPNRVLQVDAKLLDNEIFDILSRQLNEAISNPKLPRFFQILNSRYADELRLALELFVFKVTVWNKNSSYGLLLQNLVMSDGGDRRRNTKSELSRLKKTALLSFLILSYLYKKLESHLYSLDEDDEEDRTKLHQFLHKIMAKLQRLLPALQKWYAGLSLANFLAFLVHGQYPSLINRVLRIRYKPLVSTQVSFASNPETISYEFQDRQLVWNTLTEFLVFIMPMLSMSKLSKSVMRLLQTDQRQEEKETIYRFLPERCCAICYQNTTRAGETDASIDEHLITNPFETSCGHVYCYVCLMAKLEDGDPWQCLRCGERVEFVRVFDGEPADYEPDSSDQESASEYSSDSGNESDSSKSFSDKVDHVYN</sequence>
<dbReference type="AlphaFoldDB" id="A0AAN6D6S6"/>
<keyword evidence="12" id="KW-1133">Transmembrane helix</keyword>
<evidence type="ECO:0000256" key="5">
    <source>
        <dbReference type="ARBA" id="ARBA00022679"/>
    </source>
</evidence>
<dbReference type="GO" id="GO:0005778">
    <property type="term" value="C:peroxisomal membrane"/>
    <property type="evidence" value="ECO:0007669"/>
    <property type="project" value="UniProtKB-SubCell"/>
</dbReference>
<keyword evidence="9" id="KW-0833">Ubl conjugation pathway</keyword>
<comment type="similarity">
    <text evidence="3">Belongs to the pex2/pex10/pex12 family.</text>
</comment>
<accession>A0AAN6D6S6</accession>
<dbReference type="PROSITE" id="PS50089">
    <property type="entry name" value="ZF_RING_2"/>
    <property type="match status" value="1"/>
</dbReference>
<evidence type="ECO:0000256" key="1">
    <source>
        <dbReference type="ARBA" id="ARBA00004585"/>
    </source>
</evidence>
<dbReference type="EMBL" id="JAHLUH010000004">
    <property type="protein sequence ID" value="KAG7728565.1"/>
    <property type="molecule type" value="Genomic_DNA"/>
</dbReference>
<dbReference type="PANTHER" id="PTHR23350:SF4">
    <property type="entry name" value="PEROXISOME BIOGENESIS FACTOR 2"/>
    <property type="match status" value="1"/>
</dbReference>
<evidence type="ECO:0000256" key="10">
    <source>
        <dbReference type="ARBA" id="ARBA00022833"/>
    </source>
</evidence>
<dbReference type="InterPro" id="IPR017907">
    <property type="entry name" value="Znf_RING_CS"/>
</dbReference>
<dbReference type="InterPro" id="IPR001841">
    <property type="entry name" value="Znf_RING"/>
</dbReference>
<evidence type="ECO:0000256" key="8">
    <source>
        <dbReference type="ARBA" id="ARBA00022771"/>
    </source>
</evidence>
<dbReference type="InterPro" id="IPR025654">
    <property type="entry name" value="PEX2/10"/>
</dbReference>
<dbReference type="InterPro" id="IPR027370">
    <property type="entry name" value="Znf-RING_euk"/>
</dbReference>
<gene>
    <name evidence="18" type="ORF">KL933_001798</name>
    <name evidence="19" type="ORF">KL946_000978</name>
</gene>
<evidence type="ECO:0000256" key="16">
    <source>
        <dbReference type="SAM" id="MobiDB-lite"/>
    </source>
</evidence>
<dbReference type="InterPro" id="IPR006845">
    <property type="entry name" value="Pex_N"/>
</dbReference>
<keyword evidence="13" id="KW-0472">Membrane</keyword>
<dbReference type="InterPro" id="IPR013083">
    <property type="entry name" value="Znf_RING/FYVE/PHD"/>
</dbReference>
<keyword evidence="14" id="KW-0576">Peroxisome</keyword>
<protein>
    <recommendedName>
        <fullName evidence="17">RING-type domain-containing protein</fullName>
    </recommendedName>
</protein>
<evidence type="ECO:0000313" key="20">
    <source>
        <dbReference type="Proteomes" id="UP000697297"/>
    </source>
</evidence>
<name>A0AAN6D6S6_9ASCO</name>
<dbReference type="Gene3D" id="3.30.40.10">
    <property type="entry name" value="Zinc/RING finger domain, C3HC4 (zinc finger)"/>
    <property type="match status" value="1"/>
</dbReference>
<keyword evidence="8 15" id="KW-0863">Zinc-finger</keyword>
<feature type="compositionally biased region" description="Basic and acidic residues" evidence="16">
    <location>
        <begin position="362"/>
        <end position="371"/>
    </location>
</feature>
<proteinExistence type="inferred from homology"/>
<evidence type="ECO:0000256" key="14">
    <source>
        <dbReference type="ARBA" id="ARBA00023140"/>
    </source>
</evidence>
<dbReference type="PANTHER" id="PTHR23350">
    <property type="entry name" value="PEROXISOME ASSEMBLY PROTEIN 10"/>
    <property type="match status" value="1"/>
</dbReference>
<keyword evidence="5" id="KW-0808">Transferase</keyword>
<evidence type="ECO:0000256" key="12">
    <source>
        <dbReference type="ARBA" id="ARBA00022989"/>
    </source>
</evidence>
<evidence type="ECO:0000256" key="6">
    <source>
        <dbReference type="ARBA" id="ARBA00022692"/>
    </source>
</evidence>
<evidence type="ECO:0000256" key="3">
    <source>
        <dbReference type="ARBA" id="ARBA00008704"/>
    </source>
</evidence>
<dbReference type="GO" id="GO:0016740">
    <property type="term" value="F:transferase activity"/>
    <property type="evidence" value="ECO:0007669"/>
    <property type="project" value="UniProtKB-KW"/>
</dbReference>
<dbReference type="GO" id="GO:0008270">
    <property type="term" value="F:zinc ion binding"/>
    <property type="evidence" value="ECO:0007669"/>
    <property type="project" value="UniProtKB-KW"/>
</dbReference>
<dbReference type="GO" id="GO:0016562">
    <property type="term" value="P:protein import into peroxisome matrix, receptor recycling"/>
    <property type="evidence" value="ECO:0007669"/>
    <property type="project" value="UniProtKB-ARBA"/>
</dbReference>